<sequence length="166" mass="19403">MKINLKSIFGSKTTSTDKSSVDKEEIEYDKYVDFYYTNLINSIILFSLTSKELEKLSGPVFNPMTELESEIDYAFTPVCFETIFRKGVIDKSFKDELLKFKKWTDDIPSEIWDWEFIDKHEMWASTRIKANALLDKLGVTSRTYNDDYITIYDNEGNIIKKGKNNP</sequence>
<organism evidence="1 2">
    <name type="scientific">Flavobacterium branchiophilum</name>
    <dbReference type="NCBI Taxonomy" id="55197"/>
    <lineage>
        <taxon>Bacteria</taxon>
        <taxon>Pseudomonadati</taxon>
        <taxon>Bacteroidota</taxon>
        <taxon>Flavobacteriia</taxon>
        <taxon>Flavobacteriales</taxon>
        <taxon>Flavobacteriaceae</taxon>
        <taxon>Flavobacterium</taxon>
    </lineage>
</organism>
<name>A0A543G0W2_9FLAO</name>
<proteinExistence type="predicted"/>
<protein>
    <submittedName>
        <fullName evidence="1">Uncharacterized protein</fullName>
    </submittedName>
</protein>
<evidence type="ECO:0000313" key="2">
    <source>
        <dbReference type="Proteomes" id="UP000320773"/>
    </source>
</evidence>
<reference evidence="1 2" key="1">
    <citation type="submission" date="2019-06" db="EMBL/GenBank/DDBJ databases">
        <title>Genomic Encyclopedia of Archaeal and Bacterial Type Strains, Phase II (KMG-II): from individual species to whole genera.</title>
        <authorList>
            <person name="Goeker M."/>
        </authorList>
    </citation>
    <scope>NUCLEOTIDE SEQUENCE [LARGE SCALE GENOMIC DNA]</scope>
    <source>
        <strain evidence="1 2">DSM 24789</strain>
    </source>
</reference>
<gene>
    <name evidence="1" type="ORF">BC670_0558</name>
</gene>
<dbReference type="Proteomes" id="UP000320773">
    <property type="component" value="Unassembled WGS sequence"/>
</dbReference>
<evidence type="ECO:0000313" key="1">
    <source>
        <dbReference type="EMBL" id="TQM39730.1"/>
    </source>
</evidence>
<dbReference type="AlphaFoldDB" id="A0A543G0W2"/>
<accession>A0A543G0W2</accession>
<comment type="caution">
    <text evidence="1">The sequence shown here is derived from an EMBL/GenBank/DDBJ whole genome shotgun (WGS) entry which is preliminary data.</text>
</comment>
<dbReference type="EMBL" id="VFPJ01000001">
    <property type="protein sequence ID" value="TQM39730.1"/>
    <property type="molecule type" value="Genomic_DNA"/>
</dbReference>